<evidence type="ECO:0000313" key="2">
    <source>
        <dbReference type="EMBL" id="RYU93217.1"/>
    </source>
</evidence>
<organism evidence="2 3">
    <name type="scientific">Emticicia agri</name>
    <dbReference type="NCBI Taxonomy" id="2492393"/>
    <lineage>
        <taxon>Bacteria</taxon>
        <taxon>Pseudomonadati</taxon>
        <taxon>Bacteroidota</taxon>
        <taxon>Cytophagia</taxon>
        <taxon>Cytophagales</taxon>
        <taxon>Leadbetterellaceae</taxon>
        <taxon>Emticicia</taxon>
    </lineage>
</organism>
<dbReference type="EMBL" id="SEWF01000051">
    <property type="protein sequence ID" value="RYU93217.1"/>
    <property type="molecule type" value="Genomic_DNA"/>
</dbReference>
<dbReference type="OrthoDB" id="4535652at2"/>
<keyword evidence="1" id="KW-0732">Signal</keyword>
<proteinExistence type="predicted"/>
<evidence type="ECO:0000313" key="3">
    <source>
        <dbReference type="Proteomes" id="UP000293162"/>
    </source>
</evidence>
<dbReference type="Proteomes" id="UP000293162">
    <property type="component" value="Unassembled WGS sequence"/>
</dbReference>
<feature type="signal peptide" evidence="1">
    <location>
        <begin position="1"/>
        <end position="18"/>
    </location>
</feature>
<name>A0A4Q5LUP5_9BACT</name>
<gene>
    <name evidence="2" type="ORF">EWM59_23050</name>
</gene>
<accession>A0A4Q5LUP5</accession>
<keyword evidence="3" id="KW-1185">Reference proteome</keyword>
<protein>
    <submittedName>
        <fullName evidence="2">Uncharacterized protein</fullName>
    </submittedName>
</protein>
<sequence>MKMIFTFTLCTLCYFAHAQQPCPPDVPYKETAYHILKNLDKSQIPTGVLYENVLPLANIYQYTGNSNTDTSNTAHFCKHILKYTYLHLSM</sequence>
<dbReference type="AlphaFoldDB" id="A0A4Q5LUP5"/>
<evidence type="ECO:0000256" key="1">
    <source>
        <dbReference type="SAM" id="SignalP"/>
    </source>
</evidence>
<dbReference type="RefSeq" id="WP_130023614.1">
    <property type="nucleotide sequence ID" value="NZ_SEWF01000051.1"/>
</dbReference>
<reference evidence="2 3" key="1">
    <citation type="submission" date="2019-02" db="EMBL/GenBank/DDBJ databases">
        <title>Bacterial novel species Emticicia sp. 17J42-9 isolated from soil.</title>
        <authorList>
            <person name="Jung H.-Y."/>
        </authorList>
    </citation>
    <scope>NUCLEOTIDE SEQUENCE [LARGE SCALE GENOMIC DNA]</scope>
    <source>
        <strain evidence="2 3">17J42-9</strain>
    </source>
</reference>
<comment type="caution">
    <text evidence="2">The sequence shown here is derived from an EMBL/GenBank/DDBJ whole genome shotgun (WGS) entry which is preliminary data.</text>
</comment>
<feature type="chain" id="PRO_5020495670" evidence="1">
    <location>
        <begin position="19"/>
        <end position="90"/>
    </location>
</feature>